<sequence length="819" mass="89129">MDILADDELSLNKDDPRYKPKSQRGAIADGALGALSGVAMGTVEVATAPDAILRGNKKAAALRAQNISLFKPDDLGTAGEFTYGLTRDFTKVGWNALATIGTGGLVSVGAQAGLFGSQSYESEKSDLINMGADESTATKGAIIRGVTDAATFAIPAHGVTKNALSDAVATTGLSIVGGMTGDYVEGNYLKDNKVKKVAQYGEGLQENATSPTTVAANGGMALLLNLWANKGKLRPEQIKQIEQNDTGTDAAHIQANIEHAEKSNIFDAETAKDANSHFYALDASMEQALNNEVVNLKAPVTGKPKIIVAAPKLNAQAMRAIQPVTINTSEFGLIKYNDPRLDIIADNKGIEMDMQWATPLIKAIRKSGEKSHNNQVSPKGARSVMQFIPSTFDGLKKKYNKHWDINNPIDMTEAAYYLVRDISREYKTQDPRVIAAHYNGGYKNGRSVQSTGKAVHAETIAYINRISKALDNESNITAIRGSDSEFPEFEAEYSRPPEYKSQSDAEISALPGVLNNSLIDDIDFKNELENNFKVLESSITKEDLDYLRDTAHYQPFDGNINRIPYVEPQINLSGKGLSNETRLAQLEQNLDQIQTVAEPAQSTVESIKSEVINSLDNQTVQIDGAGNVLNTITEVLDNWQGTRSENYLKRTMAQSDGSSVQQLYNKNHNMTFERQINSDGTVSPVRAIKNGRDLFATSKGNDVLTKSQNDAAQALEREFWQPKSKYEDGIPDLSRDGSNEYGSFASTADGREALEIMESNPDMQITYTRLDQDGNEEVITSSARDLLDDIRDQEDLAKEDISAVKALASCAMKFGSDAA</sequence>
<name>A0AAE9S922_ACIPI</name>
<dbReference type="AlphaFoldDB" id="A0AAE9S922"/>
<protein>
    <submittedName>
        <fullName evidence="2">Transglycosylase SLT domain-containing protein</fullName>
    </submittedName>
</protein>
<evidence type="ECO:0000313" key="2">
    <source>
        <dbReference type="EMBL" id="USU95396.1"/>
    </source>
</evidence>
<evidence type="ECO:0000313" key="3">
    <source>
        <dbReference type="Proteomes" id="UP001055514"/>
    </source>
</evidence>
<gene>
    <name evidence="2" type="ORF">MWH18_03765</name>
</gene>
<dbReference type="InterPro" id="IPR023346">
    <property type="entry name" value="Lysozyme-like_dom_sf"/>
</dbReference>
<dbReference type="CDD" id="cd00254">
    <property type="entry name" value="LT-like"/>
    <property type="match status" value="1"/>
</dbReference>
<accession>A0AAE9S922</accession>
<reference evidence="2" key="1">
    <citation type="submission" date="2022-04" db="EMBL/GenBank/DDBJ databases">
        <title>Emergence of ST220 Acinetobacter pittii strain in bloodstream infection, which co-producing chromosomal NDM-1 and OXA-820 carbapenemases.</title>
        <authorList>
            <person name="Tian C."/>
            <person name="Xing M."/>
            <person name="Fu L."/>
            <person name="Xia D."/>
        </authorList>
    </citation>
    <scope>NUCLEOTIDE SEQUENCE</scope>
    <source>
        <strain evidence="2">TCM</strain>
    </source>
</reference>
<dbReference type="EMBL" id="CP095407">
    <property type="protein sequence ID" value="USU95396.1"/>
    <property type="molecule type" value="Genomic_DNA"/>
</dbReference>
<dbReference type="Proteomes" id="UP001055514">
    <property type="component" value="Chromosome"/>
</dbReference>
<organism evidence="2 3">
    <name type="scientific">Acinetobacter pittii</name>
    <name type="common">Acinetobacter genomosp. 3</name>
    <dbReference type="NCBI Taxonomy" id="48296"/>
    <lineage>
        <taxon>Bacteria</taxon>
        <taxon>Pseudomonadati</taxon>
        <taxon>Pseudomonadota</taxon>
        <taxon>Gammaproteobacteria</taxon>
        <taxon>Moraxellales</taxon>
        <taxon>Moraxellaceae</taxon>
        <taxon>Acinetobacter</taxon>
        <taxon>Acinetobacter calcoaceticus/baumannii complex</taxon>
    </lineage>
</organism>
<dbReference type="RefSeq" id="WP_017386276.1">
    <property type="nucleotide sequence ID" value="NZ_CP029610.1"/>
</dbReference>
<dbReference type="InterPro" id="IPR008258">
    <property type="entry name" value="Transglycosylase_SLT_dom_1"/>
</dbReference>
<dbReference type="Pfam" id="PF01464">
    <property type="entry name" value="SLT"/>
    <property type="match status" value="1"/>
</dbReference>
<dbReference type="Gene3D" id="1.10.530.10">
    <property type="match status" value="1"/>
</dbReference>
<evidence type="ECO:0000259" key="1">
    <source>
        <dbReference type="Pfam" id="PF01464"/>
    </source>
</evidence>
<dbReference type="SUPFAM" id="SSF53955">
    <property type="entry name" value="Lysozyme-like"/>
    <property type="match status" value="1"/>
</dbReference>
<feature type="domain" description="Transglycosylase SLT" evidence="1">
    <location>
        <begin position="370"/>
        <end position="451"/>
    </location>
</feature>
<proteinExistence type="predicted"/>